<evidence type="ECO:0000313" key="4">
    <source>
        <dbReference type="Proteomes" id="UP000248557"/>
    </source>
</evidence>
<evidence type="ECO:0000256" key="1">
    <source>
        <dbReference type="SAM" id="MobiDB-lite"/>
    </source>
</evidence>
<evidence type="ECO:0000313" key="3">
    <source>
        <dbReference type="EMBL" id="RAP02495.1"/>
    </source>
</evidence>
<evidence type="ECO:0000256" key="2">
    <source>
        <dbReference type="SAM" id="Phobius"/>
    </source>
</evidence>
<dbReference type="EMBL" id="NGJK01000088">
    <property type="protein sequence ID" value="RAP02495.1"/>
    <property type="molecule type" value="Genomic_DNA"/>
</dbReference>
<feature type="region of interest" description="Disordered" evidence="1">
    <location>
        <begin position="158"/>
        <end position="191"/>
    </location>
</feature>
<dbReference type="Proteomes" id="UP000248557">
    <property type="component" value="Unassembled WGS sequence"/>
</dbReference>
<feature type="compositionally biased region" description="Low complexity" evidence="1">
    <location>
        <begin position="170"/>
        <end position="191"/>
    </location>
</feature>
<gene>
    <name evidence="3" type="ORF">CA615_07075</name>
</gene>
<keyword evidence="2" id="KW-1133">Transmembrane helix</keyword>
<name>A0A328Q2C6_9EURY</name>
<protein>
    <submittedName>
        <fullName evidence="3">Uncharacterized protein</fullName>
    </submittedName>
</protein>
<keyword evidence="2" id="KW-0472">Membrane</keyword>
<dbReference type="AlphaFoldDB" id="A0A328Q2C6"/>
<comment type="caution">
    <text evidence="3">The sequence shown here is derived from an EMBL/GenBank/DDBJ whole genome shotgun (WGS) entry which is preliminary data.</text>
</comment>
<organism evidence="3 4">
    <name type="scientific">Methanosphaera stadtmanae</name>
    <dbReference type="NCBI Taxonomy" id="2317"/>
    <lineage>
        <taxon>Archaea</taxon>
        <taxon>Methanobacteriati</taxon>
        <taxon>Methanobacteriota</taxon>
        <taxon>Methanomada group</taxon>
        <taxon>Methanobacteria</taxon>
        <taxon>Methanobacteriales</taxon>
        <taxon>Methanobacteriaceae</taxon>
        <taxon>Methanosphaera</taxon>
    </lineage>
</organism>
<feature type="transmembrane region" description="Helical" evidence="2">
    <location>
        <begin position="88"/>
        <end position="109"/>
    </location>
</feature>
<dbReference type="RefSeq" id="WP_112149743.1">
    <property type="nucleotide sequence ID" value="NZ_CAUHHK010000011.1"/>
</dbReference>
<sequence>MEEQKNKGNLSLDEYDTLRIRYERKLGNKEAVSKLQEAKGFKSSKIEESRNKKEELYDDFVDGYSSVKNEEFSEISSKQIFSKSTKRILLVLFVLLAFGIGIFAGISALHTVENETGINITVSDSAFSANDTVTSINATQSNNTTLQKNTVQKYQKINTSKVVNKKNTKKATNSSSKTTSKSSTSSSNTTT</sequence>
<keyword evidence="2" id="KW-0812">Transmembrane</keyword>
<accession>A0A328Q2C6</accession>
<proteinExistence type="predicted"/>
<reference evidence="3 4" key="1">
    <citation type="submission" date="2017-05" db="EMBL/GenBank/DDBJ databases">
        <title>Host range expansion of the Methanosphaera genus to humans and monogastric animals involves recent and extensive reduction in genome content.</title>
        <authorList>
            <person name="Hoedt E.C."/>
            <person name="Volmer J.G."/>
            <person name="Parks D.H."/>
            <person name="Rosewarne C.P."/>
            <person name="Denman S.E."/>
            <person name="Mcsweeney C.S."/>
            <person name="O Cuiv P."/>
            <person name="Hugenholtz P."/>
            <person name="Tyson G.W."/>
            <person name="Morrison M."/>
        </authorList>
    </citation>
    <scope>NUCLEOTIDE SEQUENCE [LARGE SCALE GENOMIC DNA]</scope>
    <source>
        <strain evidence="3 4">PA5</strain>
    </source>
</reference>